<feature type="compositionally biased region" description="Acidic residues" evidence="1">
    <location>
        <begin position="197"/>
        <end position="215"/>
    </location>
</feature>
<evidence type="ECO:0000259" key="2">
    <source>
        <dbReference type="PROSITE" id="PS50181"/>
    </source>
</evidence>
<feature type="compositionally biased region" description="Gly residues" evidence="1">
    <location>
        <begin position="174"/>
        <end position="192"/>
    </location>
</feature>
<evidence type="ECO:0000313" key="4">
    <source>
        <dbReference type="Proteomes" id="UP000612055"/>
    </source>
</evidence>
<name>A0A835XW56_9CHLO</name>
<dbReference type="AlphaFoldDB" id="A0A835XW56"/>
<gene>
    <name evidence="3" type="ORF">HYH03_012092</name>
</gene>
<accession>A0A835XW56</accession>
<dbReference type="Gene3D" id="1.20.1280.50">
    <property type="match status" value="1"/>
</dbReference>
<organism evidence="3 4">
    <name type="scientific">Edaphochlamys debaryana</name>
    <dbReference type="NCBI Taxonomy" id="47281"/>
    <lineage>
        <taxon>Eukaryota</taxon>
        <taxon>Viridiplantae</taxon>
        <taxon>Chlorophyta</taxon>
        <taxon>core chlorophytes</taxon>
        <taxon>Chlorophyceae</taxon>
        <taxon>CS clade</taxon>
        <taxon>Chlamydomonadales</taxon>
        <taxon>Chlamydomonadales incertae sedis</taxon>
        <taxon>Edaphochlamys</taxon>
    </lineage>
</organism>
<evidence type="ECO:0000256" key="1">
    <source>
        <dbReference type="SAM" id="MobiDB-lite"/>
    </source>
</evidence>
<reference evidence="3" key="1">
    <citation type="journal article" date="2020" name="bioRxiv">
        <title>Comparative genomics of Chlamydomonas.</title>
        <authorList>
            <person name="Craig R.J."/>
            <person name="Hasan A.R."/>
            <person name="Ness R.W."/>
            <person name="Keightley P.D."/>
        </authorList>
    </citation>
    <scope>NUCLEOTIDE SEQUENCE</scope>
    <source>
        <strain evidence="3">CCAP 11/70</strain>
    </source>
</reference>
<dbReference type="InterPro" id="IPR001810">
    <property type="entry name" value="F-box_dom"/>
</dbReference>
<dbReference type="SUPFAM" id="SSF81383">
    <property type="entry name" value="F-box domain"/>
    <property type="match status" value="1"/>
</dbReference>
<dbReference type="PANTHER" id="PTHR47602">
    <property type="entry name" value="F-BOX PROTEIN SKIP22"/>
    <property type="match status" value="1"/>
</dbReference>
<protein>
    <recommendedName>
        <fullName evidence="2">F-box domain-containing protein</fullName>
    </recommendedName>
</protein>
<dbReference type="Pfam" id="PF12937">
    <property type="entry name" value="F-box-like"/>
    <property type="match status" value="1"/>
</dbReference>
<proteinExistence type="predicted"/>
<evidence type="ECO:0000313" key="3">
    <source>
        <dbReference type="EMBL" id="KAG2489456.1"/>
    </source>
</evidence>
<comment type="caution">
    <text evidence="3">The sequence shown here is derived from an EMBL/GenBank/DDBJ whole genome shotgun (WGS) entry which is preliminary data.</text>
</comment>
<feature type="region of interest" description="Disordered" evidence="1">
    <location>
        <begin position="417"/>
        <end position="439"/>
    </location>
</feature>
<dbReference type="InterPro" id="IPR036047">
    <property type="entry name" value="F-box-like_dom_sf"/>
</dbReference>
<dbReference type="Proteomes" id="UP000612055">
    <property type="component" value="Unassembled WGS sequence"/>
</dbReference>
<keyword evidence="4" id="KW-1185">Reference proteome</keyword>
<feature type="region of interest" description="Disordered" evidence="1">
    <location>
        <begin position="340"/>
        <end position="368"/>
    </location>
</feature>
<dbReference type="EMBL" id="JAEHOE010000073">
    <property type="protein sequence ID" value="KAG2489456.1"/>
    <property type="molecule type" value="Genomic_DNA"/>
</dbReference>
<feature type="compositionally biased region" description="Low complexity" evidence="1">
    <location>
        <begin position="351"/>
        <end position="368"/>
    </location>
</feature>
<feature type="region of interest" description="Disordered" evidence="1">
    <location>
        <begin position="166"/>
        <end position="228"/>
    </location>
</feature>
<sequence>MVKLRLRIPASGATHRLELPPGATRAALERSAREALGMPADAPVTLSLNNKVALPGELSDPLDRLGVCGGDLLYLLSPAPAGSSAPSAAAPAAAPSPSAVVATKPSAPAAAAASAGAAAAAAPRLRPAEAAARAAEARATAAAGGTAAVAAGAPAVAPAVAAPSPKAVPAAADGGSGPSGSGGTGRGAGGNAGAMEVDGEGGDDASGDCEESAGDEEGRGAAGPPGLPVRLRRLLQPSISTAATAAATAAASSAAVGSAGPAAAGPAADGAAGACPWSQLLPAGRCLLLLDSAMTESGFVGQTDLVSITASSSGAAPFPRQLLYGCPYIAAAASNTVAAGPSAGGGGGGSDAPMTDPAAPPGVDAASAGAGSEGGAKLMWYCMGRHLVVHGVPYGVSTSSASSKNGTTTLQLDLAEYDSGDAAGPGPGSGKSRGLPRDLPGALRRLKDGLSLPLLAAACRAAGVAAPLGLPLLPLELQMGILGRLAPVDLARLSCASAWLHSLASDDSLWRPLYDKEFAGPGNGQPPADALARGYKAAFGRRWRERVDMRKRRQVFRPAAPTWGPPPLAPAWRPPFMPPGSVGGDYDRLPGGLVPGMPGHMPGMLGSGVFGGGMGGPLGPLGGGRGGRGGLPGGFPGGLGGRGPRPFGGPWGGGGDFV</sequence>
<feature type="domain" description="F-box" evidence="2">
    <location>
        <begin position="467"/>
        <end position="513"/>
    </location>
</feature>
<dbReference type="PANTHER" id="PTHR47602:SF2">
    <property type="entry name" value="F-BOX PROTEIN SKIP22"/>
    <property type="match status" value="1"/>
</dbReference>
<dbReference type="PROSITE" id="PS50181">
    <property type="entry name" value="FBOX"/>
    <property type="match status" value="1"/>
</dbReference>
<dbReference type="OrthoDB" id="551977at2759"/>